<evidence type="ECO:0000259" key="8">
    <source>
        <dbReference type="Pfam" id="PF01967"/>
    </source>
</evidence>
<dbReference type="Proteomes" id="UP000824017">
    <property type="component" value="Unassembled WGS sequence"/>
</dbReference>
<dbReference type="PANTHER" id="PTHR22960">
    <property type="entry name" value="MOLYBDOPTERIN COFACTOR SYNTHESIS PROTEIN A"/>
    <property type="match status" value="1"/>
</dbReference>
<dbReference type="GO" id="GO:0006777">
    <property type="term" value="P:Mo-molybdopterin cofactor biosynthetic process"/>
    <property type="evidence" value="ECO:0007669"/>
    <property type="project" value="UniProtKB-UniRule"/>
</dbReference>
<feature type="active site" evidence="6">
    <location>
        <position position="127"/>
    </location>
</feature>
<dbReference type="NCBIfam" id="NF006870">
    <property type="entry name" value="PRK09364.1"/>
    <property type="match status" value="1"/>
</dbReference>
<feature type="region of interest" description="Disordered" evidence="7">
    <location>
        <begin position="153"/>
        <end position="179"/>
    </location>
</feature>
<comment type="caution">
    <text evidence="9">The sequence shown here is derived from an EMBL/GenBank/DDBJ whole genome shotgun (WGS) entry which is preliminary data.</text>
</comment>
<comment type="catalytic activity">
    <reaction evidence="1 6">
        <text>(8S)-3',8-cyclo-7,8-dihydroguanosine 5'-triphosphate = cyclic pyranopterin phosphate + diphosphate</text>
        <dbReference type="Rhea" id="RHEA:49580"/>
        <dbReference type="ChEBI" id="CHEBI:33019"/>
        <dbReference type="ChEBI" id="CHEBI:59648"/>
        <dbReference type="ChEBI" id="CHEBI:131766"/>
        <dbReference type="EC" id="4.6.1.17"/>
    </reaction>
</comment>
<accession>A0A9D2DBM1</accession>
<dbReference type="GO" id="GO:0061799">
    <property type="term" value="F:cyclic pyranopterin monophosphate synthase activity"/>
    <property type="evidence" value="ECO:0007669"/>
    <property type="project" value="UniProtKB-UniRule"/>
</dbReference>
<dbReference type="InterPro" id="IPR002820">
    <property type="entry name" value="Mopterin_CF_biosynth-C_dom"/>
</dbReference>
<dbReference type="InterPro" id="IPR036522">
    <property type="entry name" value="MoaC_sf"/>
</dbReference>
<dbReference type="Gene3D" id="3.30.70.640">
    <property type="entry name" value="Molybdopterin cofactor biosynthesis C (MoaC) domain"/>
    <property type="match status" value="1"/>
</dbReference>
<dbReference type="EC" id="4.6.1.17" evidence="3 6"/>
<keyword evidence="5 6" id="KW-0456">Lyase</keyword>
<evidence type="ECO:0000256" key="7">
    <source>
        <dbReference type="SAM" id="MobiDB-lite"/>
    </source>
</evidence>
<dbReference type="EMBL" id="DXCD01000213">
    <property type="protein sequence ID" value="HIZ13869.1"/>
    <property type="molecule type" value="Genomic_DNA"/>
</dbReference>
<dbReference type="InterPro" id="IPR023045">
    <property type="entry name" value="MoaC"/>
</dbReference>
<name>A0A9D2DBM1_9FIRM</name>
<dbReference type="PANTHER" id="PTHR22960:SF29">
    <property type="entry name" value="CYCLIC PYRANOPTERIN MONOPHOSPHATE SYNTHASE"/>
    <property type="match status" value="1"/>
</dbReference>
<evidence type="ECO:0000256" key="6">
    <source>
        <dbReference type="HAMAP-Rule" id="MF_01224"/>
    </source>
</evidence>
<feature type="domain" description="Molybdopterin cofactor biosynthesis C (MoaC)" evidence="8">
    <location>
        <begin position="14"/>
        <end position="149"/>
    </location>
</feature>
<dbReference type="InterPro" id="IPR047594">
    <property type="entry name" value="MoaC_bact/euk"/>
</dbReference>
<dbReference type="SUPFAM" id="SSF55040">
    <property type="entry name" value="Molybdenum cofactor biosynthesis protein C, MoaC"/>
    <property type="match status" value="1"/>
</dbReference>
<proteinExistence type="inferred from homology"/>
<comment type="pathway">
    <text evidence="2 6">Cofactor biosynthesis; molybdopterin biosynthesis.</text>
</comment>
<dbReference type="HAMAP" id="MF_01224_B">
    <property type="entry name" value="MoaC_B"/>
    <property type="match status" value="1"/>
</dbReference>
<dbReference type="CDD" id="cd01420">
    <property type="entry name" value="MoaC_PE"/>
    <property type="match status" value="1"/>
</dbReference>
<organism evidence="9 10">
    <name type="scientific">Candidatus Mediterraneibacter stercorigallinarum</name>
    <dbReference type="NCBI Taxonomy" id="2838686"/>
    <lineage>
        <taxon>Bacteria</taxon>
        <taxon>Bacillati</taxon>
        <taxon>Bacillota</taxon>
        <taxon>Clostridia</taxon>
        <taxon>Lachnospirales</taxon>
        <taxon>Lachnospiraceae</taxon>
        <taxon>Mediterraneibacter</taxon>
    </lineage>
</organism>
<gene>
    <name evidence="6 9" type="primary">moaC</name>
    <name evidence="9" type="ORF">H9817_08100</name>
</gene>
<evidence type="ECO:0000256" key="3">
    <source>
        <dbReference type="ARBA" id="ARBA00012575"/>
    </source>
</evidence>
<evidence type="ECO:0000313" key="10">
    <source>
        <dbReference type="Proteomes" id="UP000824017"/>
    </source>
</evidence>
<reference evidence="9" key="1">
    <citation type="journal article" date="2021" name="PeerJ">
        <title>Extensive microbial diversity within the chicken gut microbiome revealed by metagenomics and culture.</title>
        <authorList>
            <person name="Gilroy R."/>
            <person name="Ravi A."/>
            <person name="Getino M."/>
            <person name="Pursley I."/>
            <person name="Horton D.L."/>
            <person name="Alikhan N.F."/>
            <person name="Baker D."/>
            <person name="Gharbi K."/>
            <person name="Hall N."/>
            <person name="Watson M."/>
            <person name="Adriaenssens E.M."/>
            <person name="Foster-Nyarko E."/>
            <person name="Jarju S."/>
            <person name="Secka A."/>
            <person name="Antonio M."/>
            <person name="Oren A."/>
            <person name="Chaudhuri R.R."/>
            <person name="La Ragione R."/>
            <person name="Hildebrand F."/>
            <person name="Pallen M.J."/>
        </authorList>
    </citation>
    <scope>NUCLEOTIDE SEQUENCE</scope>
    <source>
        <strain evidence="9">ChiGjej1B1-13045</strain>
    </source>
</reference>
<dbReference type="AlphaFoldDB" id="A0A9D2DBM1"/>
<feature type="binding site" evidence="6">
    <location>
        <begin position="74"/>
        <end position="76"/>
    </location>
    <ligand>
        <name>substrate</name>
    </ligand>
</feature>
<comment type="function">
    <text evidence="6">Catalyzes the conversion of (8S)-3',8-cyclo-7,8-dihydroguanosine 5'-triphosphate to cyclic pyranopterin monophosphate (cPMP).</text>
</comment>
<evidence type="ECO:0000256" key="2">
    <source>
        <dbReference type="ARBA" id="ARBA00005046"/>
    </source>
</evidence>
<evidence type="ECO:0000256" key="5">
    <source>
        <dbReference type="ARBA" id="ARBA00023239"/>
    </source>
</evidence>
<comment type="similarity">
    <text evidence="6">Belongs to the MoaC family.</text>
</comment>
<comment type="subunit">
    <text evidence="6">Homohexamer; trimer of dimers.</text>
</comment>
<dbReference type="Pfam" id="PF01967">
    <property type="entry name" value="MoaC"/>
    <property type="match status" value="1"/>
</dbReference>
<evidence type="ECO:0000256" key="4">
    <source>
        <dbReference type="ARBA" id="ARBA00023150"/>
    </source>
</evidence>
<evidence type="ECO:0000256" key="1">
    <source>
        <dbReference type="ARBA" id="ARBA00001637"/>
    </source>
</evidence>
<evidence type="ECO:0000313" key="9">
    <source>
        <dbReference type="EMBL" id="HIZ13869.1"/>
    </source>
</evidence>
<reference evidence="9" key="2">
    <citation type="submission" date="2021-04" db="EMBL/GenBank/DDBJ databases">
        <authorList>
            <person name="Gilroy R."/>
        </authorList>
    </citation>
    <scope>NUCLEOTIDE SEQUENCE</scope>
    <source>
        <strain evidence="9">ChiGjej1B1-13045</strain>
    </source>
</reference>
<keyword evidence="4 6" id="KW-0501">Molybdenum cofactor biosynthesis</keyword>
<dbReference type="NCBIfam" id="TIGR00581">
    <property type="entry name" value="moaC"/>
    <property type="match status" value="1"/>
</dbReference>
<protein>
    <recommendedName>
        <fullName evidence="3 6">Cyclic pyranopterin monophosphate synthase</fullName>
        <ecNumber evidence="3 6">4.6.1.17</ecNumber>
    </recommendedName>
    <alternativeName>
        <fullName evidence="6">Molybdenum cofactor biosynthesis protein C</fullName>
    </alternativeName>
</protein>
<feature type="binding site" evidence="6">
    <location>
        <begin position="112"/>
        <end position="113"/>
    </location>
    <ligand>
        <name>substrate</name>
    </ligand>
</feature>
<sequence length="179" mass="19383">MGFTHFDENGKAVMVDVTDKKETVREACASGRITVSREVFRAVREGRVGKGDVLGVAATAGIMGAKRTAELIPMCHILPITKCKVDFDMDEAESAICCTCTVKVTGKTGVEMEALTGASIALLTIYDMCKAMDRSMEIGEIYLVKKTGGKSGEVHNDLHPRRDRETGCHKGGRTELDIL</sequence>
<dbReference type="InterPro" id="IPR050105">
    <property type="entry name" value="MoCo_biosynth_MoaA/MoaC"/>
</dbReference>